<protein>
    <submittedName>
        <fullName evidence="2">Uncharacterized protein</fullName>
    </submittedName>
</protein>
<name>A0AAU0N1J2_9GAMM</name>
<accession>A0AAU0N1J2</accession>
<evidence type="ECO:0000313" key="3">
    <source>
        <dbReference type="Proteomes" id="UP001302477"/>
    </source>
</evidence>
<proteinExistence type="predicted"/>
<feature type="transmembrane region" description="Helical" evidence="1">
    <location>
        <begin position="7"/>
        <end position="32"/>
    </location>
</feature>
<dbReference type="KEGG" id="mpaf:R5R33_03095"/>
<gene>
    <name evidence="2" type="ORF">R5R33_03095</name>
</gene>
<keyword evidence="3" id="KW-1185">Reference proteome</keyword>
<sequence length="146" mass="16829">MKFTLKLIGILTSAFLGICLFFFILGGFIFGWDRPSCDEDSEAVRYARSLSEERLELLYLQMHDYSLSEDTPFGGYSRLQNNELPDEFNDLKVVKVRPKQGNIMVQGCFDHYVYLGFSGLNDSLEKEIVLSYGEFPVLTEVLWRSE</sequence>
<dbReference type="Proteomes" id="UP001302477">
    <property type="component" value="Chromosome"/>
</dbReference>
<dbReference type="AlphaFoldDB" id="A0AAU0N1J2"/>
<reference evidence="2 3" key="1">
    <citation type="submission" date="2023-10" db="EMBL/GenBank/DDBJ databases">
        <title>Description of Microbulbifer bruguierae sp. nov., isolated from the sediments of mangrove plant Bruguiera sexangula and comparative genomic analyses of the genus Microbulbifer.</title>
        <authorList>
            <person name="Long M."/>
        </authorList>
    </citation>
    <scope>NUCLEOTIDE SEQUENCE [LARGE SCALE GENOMIC DNA]</scope>
    <source>
        <strain evidence="2 3">SPO729</strain>
    </source>
</reference>
<keyword evidence="1" id="KW-0812">Transmembrane</keyword>
<keyword evidence="1" id="KW-1133">Transmembrane helix</keyword>
<keyword evidence="1" id="KW-0472">Membrane</keyword>
<evidence type="ECO:0000313" key="2">
    <source>
        <dbReference type="EMBL" id="WOX06138.1"/>
    </source>
</evidence>
<dbReference type="RefSeq" id="WP_318954597.1">
    <property type="nucleotide sequence ID" value="NZ_CP137555.1"/>
</dbReference>
<dbReference type="EMBL" id="CP137555">
    <property type="protein sequence ID" value="WOX06138.1"/>
    <property type="molecule type" value="Genomic_DNA"/>
</dbReference>
<organism evidence="2 3">
    <name type="scientific">Microbulbifer pacificus</name>
    <dbReference type="NCBI Taxonomy" id="407164"/>
    <lineage>
        <taxon>Bacteria</taxon>
        <taxon>Pseudomonadati</taxon>
        <taxon>Pseudomonadota</taxon>
        <taxon>Gammaproteobacteria</taxon>
        <taxon>Cellvibrionales</taxon>
        <taxon>Microbulbiferaceae</taxon>
        <taxon>Microbulbifer</taxon>
    </lineage>
</organism>
<evidence type="ECO:0000256" key="1">
    <source>
        <dbReference type="SAM" id="Phobius"/>
    </source>
</evidence>